<dbReference type="OrthoDB" id="5946976at2759"/>
<dbReference type="InterPro" id="IPR050491">
    <property type="entry name" value="AmpC-like"/>
</dbReference>
<keyword evidence="1" id="KW-0732">Signal</keyword>
<dbReference type="InterPro" id="IPR012338">
    <property type="entry name" value="Beta-lactam/transpept-like"/>
</dbReference>
<feature type="chain" id="PRO_5018650112" description="Beta-lactamase-related domain-containing protein" evidence="1">
    <location>
        <begin position="31"/>
        <end position="728"/>
    </location>
</feature>
<feature type="non-terminal residue" evidence="3">
    <location>
        <position position="728"/>
    </location>
</feature>
<dbReference type="EMBL" id="RQTK01000674">
    <property type="protein sequence ID" value="RUS76293.1"/>
    <property type="molecule type" value="Genomic_DNA"/>
</dbReference>
<proteinExistence type="predicted"/>
<evidence type="ECO:0000313" key="3">
    <source>
        <dbReference type="EMBL" id="RUS76293.1"/>
    </source>
</evidence>
<dbReference type="PANTHER" id="PTHR46825:SF9">
    <property type="entry name" value="BETA-LACTAMASE-RELATED DOMAIN-CONTAINING PROTEIN"/>
    <property type="match status" value="1"/>
</dbReference>
<name>A0A3S1BAW3_ELYCH</name>
<dbReference type="Gene3D" id="3.40.710.10">
    <property type="entry name" value="DD-peptidase/beta-lactamase superfamily"/>
    <property type="match status" value="1"/>
</dbReference>
<organism evidence="3 4">
    <name type="scientific">Elysia chlorotica</name>
    <name type="common">Eastern emerald elysia</name>
    <name type="synonym">Sea slug</name>
    <dbReference type="NCBI Taxonomy" id="188477"/>
    <lineage>
        <taxon>Eukaryota</taxon>
        <taxon>Metazoa</taxon>
        <taxon>Spiralia</taxon>
        <taxon>Lophotrochozoa</taxon>
        <taxon>Mollusca</taxon>
        <taxon>Gastropoda</taxon>
        <taxon>Heterobranchia</taxon>
        <taxon>Euthyneura</taxon>
        <taxon>Panpulmonata</taxon>
        <taxon>Sacoglossa</taxon>
        <taxon>Placobranchoidea</taxon>
        <taxon>Plakobranchidae</taxon>
        <taxon>Elysia</taxon>
    </lineage>
</organism>
<dbReference type="Proteomes" id="UP000271974">
    <property type="component" value="Unassembled WGS sequence"/>
</dbReference>
<evidence type="ECO:0000259" key="2">
    <source>
        <dbReference type="Pfam" id="PF00144"/>
    </source>
</evidence>
<reference evidence="3 4" key="1">
    <citation type="submission" date="2019-01" db="EMBL/GenBank/DDBJ databases">
        <title>A draft genome assembly of the solar-powered sea slug Elysia chlorotica.</title>
        <authorList>
            <person name="Cai H."/>
            <person name="Li Q."/>
            <person name="Fang X."/>
            <person name="Li J."/>
            <person name="Curtis N.E."/>
            <person name="Altenburger A."/>
            <person name="Shibata T."/>
            <person name="Feng M."/>
            <person name="Maeda T."/>
            <person name="Schwartz J.A."/>
            <person name="Shigenobu S."/>
            <person name="Lundholm N."/>
            <person name="Nishiyama T."/>
            <person name="Yang H."/>
            <person name="Hasebe M."/>
            <person name="Li S."/>
            <person name="Pierce S.K."/>
            <person name="Wang J."/>
        </authorList>
    </citation>
    <scope>NUCLEOTIDE SEQUENCE [LARGE SCALE GENOMIC DNA]</scope>
    <source>
        <strain evidence="3">EC2010</strain>
        <tissue evidence="3">Whole organism of an adult</tissue>
    </source>
</reference>
<dbReference type="InterPro" id="IPR001466">
    <property type="entry name" value="Beta-lactam-related"/>
</dbReference>
<dbReference type="SUPFAM" id="SSF56601">
    <property type="entry name" value="beta-lactamase/transpeptidase-like"/>
    <property type="match status" value="1"/>
</dbReference>
<keyword evidence="4" id="KW-1185">Reference proteome</keyword>
<feature type="domain" description="Beta-lactamase-related" evidence="2">
    <location>
        <begin position="37"/>
        <end position="346"/>
    </location>
</feature>
<dbReference type="Pfam" id="PF00144">
    <property type="entry name" value="Beta-lactamase"/>
    <property type="match status" value="1"/>
</dbReference>
<protein>
    <recommendedName>
        <fullName evidence="2">Beta-lactamase-related domain-containing protein</fullName>
    </recommendedName>
</protein>
<evidence type="ECO:0000313" key="4">
    <source>
        <dbReference type="Proteomes" id="UP000271974"/>
    </source>
</evidence>
<evidence type="ECO:0000256" key="1">
    <source>
        <dbReference type="SAM" id="SignalP"/>
    </source>
</evidence>
<dbReference type="AlphaFoldDB" id="A0A3S1BAW3"/>
<comment type="caution">
    <text evidence="3">The sequence shown here is derived from an EMBL/GenBank/DDBJ whole genome shotgun (WGS) entry which is preliminary data.</text>
</comment>
<dbReference type="STRING" id="188477.A0A3S1BAW3"/>
<accession>A0A3S1BAW3</accession>
<feature type="signal peptide" evidence="1">
    <location>
        <begin position="1"/>
        <end position="30"/>
    </location>
</feature>
<gene>
    <name evidence="3" type="ORF">EGW08_015939</name>
</gene>
<sequence length="728" mass="83154">MMCKPKYKSASRMALSLVMALMAVISEAGASPTSNGFDKAFHGFLYEHGYKGGAVAAMKDGRLLFAEGFGEDRVGQQVSAHSKFHVSSLAKSFTSVAIMRLVRENRINLTDRVFGAGGLLEAIQPWREETVDPRLRIITVDHLLRHSCGWDVDQGPLYDPLLNKLYLARGHNVPDIARQMGEAHPLDPRTLISYVISQPLDFAPGTKSAYSNMAYIVLGRVVEAASKMKYEDFVAKYILEPCGMWNTRLDLPPSDQDFAALFTDRQGDKDQSLFRDIDMRSVDSALGWFSTVYDLMRFTRCTFETGQMLNDQHLELMLARSAHGSPELDRRTETWNAAGFLTNTRGIVWQDSDAHADDLILYHDMRPPKAPAEASSPPKRRDTLPESWVILLHGKSANHIRHYSYNLMTFVDTSEASSPRENPFLLDLSDLHRHPSWNPDLAWSWRQMTIRYRVEEHEVSAYMDALKGEGFDVQWFTSNPDEQHTSFLVMGKRVKYPVRARYDFVFKHGMDHRSLLKNKLWLERSGYNITQLHSYVSRSSTTDGGNKKSKWAKEDPSFAALFRYQGFPLGTQMKYGTGHLTDPYKKLVQMYHEKNFYPVSQTVTWAKSQKSEEFAFVFIKRADARKPRTKFNQLYDLTSNELAQVTAQKTKEHLRLTYLNSYEVASGKCRFSAVFTNSTQSRGMLEMGQAQDKTSAMTILNMRMGLAPKFMVPYKENGTMKYAVYYEE</sequence>
<dbReference type="PANTHER" id="PTHR46825">
    <property type="entry name" value="D-ALANYL-D-ALANINE-CARBOXYPEPTIDASE/ENDOPEPTIDASE AMPH"/>
    <property type="match status" value="1"/>
</dbReference>